<organism evidence="3 4">
    <name type="scientific">Ottowia pentelensis</name>
    <dbReference type="NCBI Taxonomy" id="511108"/>
    <lineage>
        <taxon>Bacteria</taxon>
        <taxon>Pseudomonadati</taxon>
        <taxon>Pseudomonadota</taxon>
        <taxon>Betaproteobacteria</taxon>
        <taxon>Burkholderiales</taxon>
        <taxon>Comamonadaceae</taxon>
        <taxon>Ottowia</taxon>
    </lineage>
</organism>
<dbReference type="InterPro" id="IPR046883">
    <property type="entry name" value="T6SS_FHA_C"/>
</dbReference>
<dbReference type="Gene3D" id="2.60.200.20">
    <property type="match status" value="1"/>
</dbReference>
<dbReference type="SMART" id="SM00240">
    <property type="entry name" value="FHA"/>
    <property type="match status" value="1"/>
</dbReference>
<feature type="compositionally biased region" description="Low complexity" evidence="1">
    <location>
        <begin position="340"/>
        <end position="369"/>
    </location>
</feature>
<dbReference type="NCBIfam" id="TIGR03354">
    <property type="entry name" value="VI_FHA"/>
    <property type="match status" value="1"/>
</dbReference>
<dbReference type="InterPro" id="IPR017735">
    <property type="entry name" value="T6SS_FHA"/>
</dbReference>
<feature type="compositionally biased region" description="Low complexity" evidence="1">
    <location>
        <begin position="276"/>
        <end position="285"/>
    </location>
</feature>
<evidence type="ECO:0000313" key="3">
    <source>
        <dbReference type="EMBL" id="MFC0591223.1"/>
    </source>
</evidence>
<dbReference type="EMBL" id="JBHLTN010000002">
    <property type="protein sequence ID" value="MFC0591223.1"/>
    <property type="molecule type" value="Genomic_DNA"/>
</dbReference>
<feature type="region of interest" description="Disordered" evidence="1">
    <location>
        <begin position="142"/>
        <end position="180"/>
    </location>
</feature>
<comment type="caution">
    <text evidence="3">The sequence shown here is derived from an EMBL/GenBank/DDBJ whole genome shotgun (WGS) entry which is preliminary data.</text>
</comment>
<sequence>MIDITVVSRQGSPCVGVSARFGEDGGTIGRADTNTLMLSDPDRTVSRVHAQVAFRDGGYVVVDRGSNPLQLNGRPVGSGNEAPLKPGDRLLIGSFELVVSQPVGAGGGSSGLETAALPPGTASAADDDPFAGLLDGLVSPPAAAPAAVPAPSPVDPTAGLFSDPLAGPTPSATGDDPFAGLLGSSAAPAVPAASRADDFSDLVAPAQGAGAESIDALFGLGVPLANDPLATSPLDGPLVQPNMAAAQDPLAALSRQAPLRPDARSDHLPIDAFGFVPPATSVSSPGPAPTPPEPRSPVVLPPSPGGVPGAPAIDPFAGLDDLVVPPADAKAASPAAAVPTMPVPEPHTQQPAHPSPAAQAPVAAAHPSALVREQRHATVPQAGAAPAGSAEDDELLTAFLRGLGPLQQPVEVLTPGLMERIGELLRASTEGTLQLLIARQEIKREVRAEVTMIAAQANNPLKFSPTVEVALAHLLGPGMRGFMPAEAAMRDAYQDLRAHEFGVMVGMHAALEHVIRQFAPDVLEQNIAAKSRLDAIFSANRKAKLWDQFVKLYADIAREAEDDFHALFGKAFLKAYEEQMTRMKDDRRG</sequence>
<evidence type="ECO:0000256" key="1">
    <source>
        <dbReference type="SAM" id="MobiDB-lite"/>
    </source>
</evidence>
<feature type="region of interest" description="Disordered" evidence="1">
    <location>
        <begin position="106"/>
        <end position="128"/>
    </location>
</feature>
<feature type="region of interest" description="Disordered" evidence="1">
    <location>
        <begin position="340"/>
        <end position="389"/>
    </location>
</feature>
<dbReference type="InterPro" id="IPR008984">
    <property type="entry name" value="SMAD_FHA_dom_sf"/>
</dbReference>
<dbReference type="PROSITE" id="PS50006">
    <property type="entry name" value="FHA_DOMAIN"/>
    <property type="match status" value="1"/>
</dbReference>
<evidence type="ECO:0000313" key="4">
    <source>
        <dbReference type="Proteomes" id="UP001589834"/>
    </source>
</evidence>
<dbReference type="RefSeq" id="WP_377478929.1">
    <property type="nucleotide sequence ID" value="NZ_JBHLTN010000002.1"/>
</dbReference>
<name>A0ABV6PQG8_9BURK</name>
<feature type="region of interest" description="Disordered" evidence="1">
    <location>
        <begin position="264"/>
        <end position="301"/>
    </location>
</feature>
<dbReference type="CDD" id="cd00060">
    <property type="entry name" value="FHA"/>
    <property type="match status" value="1"/>
</dbReference>
<proteinExistence type="predicted"/>
<feature type="compositionally biased region" description="Pro residues" evidence="1">
    <location>
        <begin position="286"/>
        <end position="301"/>
    </location>
</feature>
<dbReference type="SUPFAM" id="SSF49879">
    <property type="entry name" value="SMAD/FHA domain"/>
    <property type="match status" value="1"/>
</dbReference>
<dbReference type="Proteomes" id="UP001589834">
    <property type="component" value="Unassembled WGS sequence"/>
</dbReference>
<keyword evidence="4" id="KW-1185">Reference proteome</keyword>
<reference evidence="3 4" key="1">
    <citation type="submission" date="2024-09" db="EMBL/GenBank/DDBJ databases">
        <authorList>
            <person name="Sun Q."/>
            <person name="Mori K."/>
        </authorList>
    </citation>
    <scope>NUCLEOTIDE SEQUENCE [LARGE SCALE GENOMIC DNA]</scope>
    <source>
        <strain evidence="3 4">NCAIM B.02336</strain>
    </source>
</reference>
<accession>A0ABV6PQG8</accession>
<gene>
    <name evidence="3" type="primary">tagH</name>
    <name evidence="3" type="ORF">ACFFGG_01515</name>
</gene>
<protein>
    <submittedName>
        <fullName evidence="3">Type VI secretion system-associated FHA domain protein TagH</fullName>
    </submittedName>
</protein>
<evidence type="ECO:0000259" key="2">
    <source>
        <dbReference type="PROSITE" id="PS50006"/>
    </source>
</evidence>
<feature type="domain" description="FHA" evidence="2">
    <location>
        <begin position="26"/>
        <end position="76"/>
    </location>
</feature>
<dbReference type="Pfam" id="PF20232">
    <property type="entry name" value="T6SS_FHA_C"/>
    <property type="match status" value="1"/>
</dbReference>
<dbReference type="InterPro" id="IPR000253">
    <property type="entry name" value="FHA_dom"/>
</dbReference>
<dbReference type="Pfam" id="PF00498">
    <property type="entry name" value="FHA"/>
    <property type="match status" value="1"/>
</dbReference>